<dbReference type="RefSeq" id="XP_047766966.1">
    <property type="nucleotide sequence ID" value="XM_047910989.1"/>
</dbReference>
<feature type="region of interest" description="Disordered" evidence="1">
    <location>
        <begin position="323"/>
        <end position="435"/>
    </location>
</feature>
<feature type="compositionally biased region" description="Polar residues" evidence="1">
    <location>
        <begin position="13"/>
        <end position="29"/>
    </location>
</feature>
<name>A0A9Q8UU77_PASFU</name>
<feature type="compositionally biased region" description="Polar residues" evidence="1">
    <location>
        <begin position="101"/>
        <end position="117"/>
    </location>
</feature>
<accession>A0A9Q8UU77</accession>
<dbReference type="Proteomes" id="UP000756132">
    <property type="component" value="Chromosome 10"/>
</dbReference>
<feature type="compositionally biased region" description="Polar residues" evidence="1">
    <location>
        <begin position="229"/>
        <end position="238"/>
    </location>
</feature>
<evidence type="ECO:0000256" key="1">
    <source>
        <dbReference type="SAM" id="MobiDB-lite"/>
    </source>
</evidence>
<dbReference type="OMA" id="AHIKTED"/>
<evidence type="ECO:0000313" key="2">
    <source>
        <dbReference type="EMBL" id="UJO22600.1"/>
    </source>
</evidence>
<dbReference type="GeneID" id="71991719"/>
<feature type="compositionally biased region" description="Low complexity" evidence="1">
    <location>
        <begin position="327"/>
        <end position="351"/>
    </location>
</feature>
<dbReference type="PANTHER" id="PTHR42111:SF1">
    <property type="entry name" value="YALI0D23727P"/>
    <property type="match status" value="1"/>
</dbReference>
<reference evidence="2" key="1">
    <citation type="submission" date="2021-12" db="EMBL/GenBank/DDBJ databases">
        <authorList>
            <person name="Zaccaron A."/>
            <person name="Stergiopoulos I."/>
        </authorList>
    </citation>
    <scope>NUCLEOTIDE SEQUENCE</scope>
    <source>
        <strain evidence="2">Race5_Kim</strain>
    </source>
</reference>
<feature type="compositionally biased region" description="Low complexity" evidence="1">
    <location>
        <begin position="130"/>
        <end position="150"/>
    </location>
</feature>
<protein>
    <submittedName>
        <fullName evidence="2">Uncharacterized protein</fullName>
    </submittedName>
</protein>
<dbReference type="AlphaFoldDB" id="A0A9Q8UU77"/>
<sequence length="435" mass="45771">MPPQANPKDSAASLATTRPISPHNSSTPLITEHQRQDLRQAGPTASASADVHSEEKDAKAGKRSLFGLGKKKDSKKPAMEAQPVAAVLPQSQAAVRPPSPLKSQQPPDLKSTSQSIPLSPARHPYQQTIAAQSPSRLRSSSPRLHSPASSEIFERNVQEPIPMSGLGGELDPAHIPAHVITEDQIPPALEASAQAITNDQLNPDEVEIVTSSTHLPASSVLEGSASHADLTQLNSPTLPSLRHEQSQDSEPASSMHASGIVPSLEDDGASSYGQLDPNDVRRLSFISFKDIVQSEHQQMAHSSLGEIGSRDSLHIANALPPTSIGERAASPLRSPRSPTSTHSHSLSGGLATPPPGVNINAVGGVSNPEQSPARSIGLGSPGSQHGELTIETMRQALRKTASGDLSGVRSAGMSPVSDEHFSVRDPPRSRTNTQE</sequence>
<dbReference type="EMBL" id="CP090172">
    <property type="protein sequence ID" value="UJO22600.1"/>
    <property type="molecule type" value="Genomic_DNA"/>
</dbReference>
<feature type="compositionally biased region" description="Basic and acidic residues" evidence="1">
    <location>
        <begin position="417"/>
        <end position="428"/>
    </location>
</feature>
<dbReference type="OrthoDB" id="5364312at2759"/>
<organism evidence="2 3">
    <name type="scientific">Passalora fulva</name>
    <name type="common">Tomato leaf mold</name>
    <name type="synonym">Cladosporium fulvum</name>
    <dbReference type="NCBI Taxonomy" id="5499"/>
    <lineage>
        <taxon>Eukaryota</taxon>
        <taxon>Fungi</taxon>
        <taxon>Dikarya</taxon>
        <taxon>Ascomycota</taxon>
        <taxon>Pezizomycotina</taxon>
        <taxon>Dothideomycetes</taxon>
        <taxon>Dothideomycetidae</taxon>
        <taxon>Mycosphaerellales</taxon>
        <taxon>Mycosphaerellaceae</taxon>
        <taxon>Fulvia</taxon>
    </lineage>
</organism>
<keyword evidence="3" id="KW-1185">Reference proteome</keyword>
<gene>
    <name evidence="2" type="ORF">CLAFUR5_11841</name>
</gene>
<feature type="region of interest" description="Disordered" evidence="1">
    <location>
        <begin position="224"/>
        <end position="275"/>
    </location>
</feature>
<feature type="compositionally biased region" description="Basic and acidic residues" evidence="1">
    <location>
        <begin position="51"/>
        <end position="60"/>
    </location>
</feature>
<reference evidence="2" key="2">
    <citation type="journal article" date="2022" name="Microb. Genom.">
        <title>A chromosome-scale genome assembly of the tomato pathogen Cladosporium fulvum reveals a compartmentalized genome architecture and the presence of a dispensable chromosome.</title>
        <authorList>
            <person name="Zaccaron A.Z."/>
            <person name="Chen L.H."/>
            <person name="Samaras A."/>
            <person name="Stergiopoulos I."/>
        </authorList>
    </citation>
    <scope>NUCLEOTIDE SEQUENCE</scope>
    <source>
        <strain evidence="2">Race5_Kim</strain>
    </source>
</reference>
<dbReference type="KEGG" id="ffu:CLAFUR5_11841"/>
<proteinExistence type="predicted"/>
<dbReference type="PANTHER" id="PTHR42111">
    <property type="entry name" value="YALI0D23727P"/>
    <property type="match status" value="1"/>
</dbReference>
<feature type="region of interest" description="Disordered" evidence="1">
    <location>
        <begin position="1"/>
        <end position="154"/>
    </location>
</feature>
<evidence type="ECO:0000313" key="3">
    <source>
        <dbReference type="Proteomes" id="UP000756132"/>
    </source>
</evidence>